<comment type="pathway">
    <text evidence="5">Amine and polyamine degradation; ethanolamine degradation.</text>
</comment>
<dbReference type="PIRSF" id="PIRSF018982">
    <property type="entry name" value="EutC"/>
    <property type="match status" value="1"/>
</dbReference>
<name>A0A1I0CXQ2_9ACTN</name>
<dbReference type="UniPathway" id="UPA00560"/>
<keyword evidence="4 5" id="KW-1283">Bacterial microcompartment</keyword>
<evidence type="ECO:0000256" key="5">
    <source>
        <dbReference type="HAMAP-Rule" id="MF_00601"/>
    </source>
</evidence>
<dbReference type="Proteomes" id="UP000198507">
    <property type="component" value="Unassembled WGS sequence"/>
</dbReference>
<dbReference type="RefSeq" id="WP_091442515.1">
    <property type="nucleotide sequence ID" value="NZ_FOIE01000003.1"/>
</dbReference>
<dbReference type="GO" id="GO:0009350">
    <property type="term" value="C:ethanolamine ammonia-lyase complex"/>
    <property type="evidence" value="ECO:0007669"/>
    <property type="project" value="UniProtKB-UniRule"/>
</dbReference>
<comment type="subcellular location">
    <subcellularLocation>
        <location evidence="5">Bacterial microcompartment</location>
    </subcellularLocation>
</comment>
<gene>
    <name evidence="5" type="primary">eutC</name>
    <name evidence="6" type="ORF">SAMN04488546_1811</name>
</gene>
<reference evidence="7" key="1">
    <citation type="submission" date="2016-10" db="EMBL/GenBank/DDBJ databases">
        <authorList>
            <person name="Varghese N."/>
            <person name="Submissions S."/>
        </authorList>
    </citation>
    <scope>NUCLEOTIDE SEQUENCE [LARGE SCALE GENOMIC DNA]</scope>
    <source>
        <strain evidence="7">DSM 44209</strain>
    </source>
</reference>
<keyword evidence="1 5" id="KW-0846">Cobalamin</keyword>
<dbReference type="PANTHER" id="PTHR39330:SF1">
    <property type="entry name" value="ETHANOLAMINE AMMONIA-LYASE SMALL SUBUNIT"/>
    <property type="match status" value="1"/>
</dbReference>
<dbReference type="InterPro" id="IPR009246">
    <property type="entry name" value="EutC"/>
</dbReference>
<dbReference type="InterPro" id="IPR042251">
    <property type="entry name" value="EutC_C"/>
</dbReference>
<dbReference type="GO" id="GO:0031471">
    <property type="term" value="C:ethanolamine degradation polyhedral organelle"/>
    <property type="evidence" value="ECO:0007669"/>
    <property type="project" value="UniProtKB-UniRule"/>
</dbReference>
<evidence type="ECO:0000256" key="2">
    <source>
        <dbReference type="ARBA" id="ARBA00023239"/>
    </source>
</evidence>
<comment type="function">
    <text evidence="5">Catalyzes the deamination of various vicinal amino-alcohols to oxo compounds. Allows this organism to utilize ethanolamine as the sole source of nitrogen and carbon in the presence of external vitamin B12.</text>
</comment>
<feature type="binding site" evidence="5">
    <location>
        <position position="174"/>
    </location>
    <ligand>
        <name>adenosylcob(III)alamin</name>
        <dbReference type="ChEBI" id="CHEBI:18408"/>
    </ligand>
</feature>
<evidence type="ECO:0000256" key="1">
    <source>
        <dbReference type="ARBA" id="ARBA00022628"/>
    </source>
</evidence>
<dbReference type="EC" id="4.3.1.7" evidence="5"/>
<keyword evidence="7" id="KW-1185">Reference proteome</keyword>
<sequence>MSSALDAPLPPGDDPWAVLRAATRARVALGRAGDALPTARELEFRAAHAAARDAVHQPLDPALVRAQLPGVELVEVHSAAPDRATYLQRPDLGRQLAEGTELPRGDADLAVVVADGLSPRAVHEHAAGLVTALLERLPGWTVAPLVLAHQARVALGDAVGEALGARAVVVLIGERPGLSSADSLGVYLTWGPRPGRVDSERNCVSNVRPPHGLSYPQAADTVAALLGAARELGASGVVLKDEGPALPAGAG</sequence>
<feature type="binding site" evidence="5">
    <location>
        <position position="153"/>
    </location>
    <ligand>
        <name>adenosylcob(III)alamin</name>
        <dbReference type="ChEBI" id="CHEBI:18408"/>
    </ligand>
</feature>
<accession>A0A1I0CXQ2</accession>
<comment type="subunit">
    <text evidence="5">The basic unit is a heterodimer which dimerizes to form tetramers. The heterotetramers trimerize; 6 large subunits form a core ring with 6 small subunits projecting outwards.</text>
</comment>
<comment type="cofactor">
    <cofactor evidence="5">
        <name>adenosylcob(III)alamin</name>
        <dbReference type="ChEBI" id="CHEBI:18408"/>
    </cofactor>
    <text evidence="5">Binds between the large and small subunits.</text>
</comment>
<evidence type="ECO:0000256" key="3">
    <source>
        <dbReference type="ARBA" id="ARBA00023285"/>
    </source>
</evidence>
<proteinExistence type="inferred from homology"/>
<feature type="binding site" evidence="5">
    <location>
        <position position="203"/>
    </location>
    <ligand>
        <name>adenosylcob(III)alamin</name>
        <dbReference type="ChEBI" id="CHEBI:18408"/>
    </ligand>
</feature>
<keyword evidence="3 5" id="KW-0170">Cobalt</keyword>
<dbReference type="Gene3D" id="3.40.50.11240">
    <property type="entry name" value="Ethanolamine ammonia-lyase light chain (EutC)"/>
    <property type="match status" value="1"/>
</dbReference>
<dbReference type="EMBL" id="FOIE01000003">
    <property type="protein sequence ID" value="SET24373.1"/>
    <property type="molecule type" value="Genomic_DNA"/>
</dbReference>
<dbReference type="HAMAP" id="MF_00601">
    <property type="entry name" value="EutC"/>
    <property type="match status" value="1"/>
</dbReference>
<dbReference type="GO" id="GO:0031419">
    <property type="term" value="F:cobalamin binding"/>
    <property type="evidence" value="ECO:0007669"/>
    <property type="project" value="UniProtKB-UniRule"/>
</dbReference>
<dbReference type="Pfam" id="PF05985">
    <property type="entry name" value="EutC"/>
    <property type="match status" value="1"/>
</dbReference>
<dbReference type="NCBIfam" id="NF003971">
    <property type="entry name" value="PRK05465.1"/>
    <property type="match status" value="1"/>
</dbReference>
<comment type="catalytic activity">
    <reaction evidence="5">
        <text>ethanolamine = acetaldehyde + NH4(+)</text>
        <dbReference type="Rhea" id="RHEA:15313"/>
        <dbReference type="ChEBI" id="CHEBI:15343"/>
        <dbReference type="ChEBI" id="CHEBI:28938"/>
        <dbReference type="ChEBI" id="CHEBI:57603"/>
        <dbReference type="EC" id="4.3.1.7"/>
    </reaction>
</comment>
<organism evidence="6 7">
    <name type="scientific">Geodermatophilus poikilotrophus</name>
    <dbReference type="NCBI Taxonomy" id="1333667"/>
    <lineage>
        <taxon>Bacteria</taxon>
        <taxon>Bacillati</taxon>
        <taxon>Actinomycetota</taxon>
        <taxon>Actinomycetes</taxon>
        <taxon>Geodermatophilales</taxon>
        <taxon>Geodermatophilaceae</taxon>
        <taxon>Geodermatophilus</taxon>
    </lineage>
</organism>
<evidence type="ECO:0000256" key="4">
    <source>
        <dbReference type="ARBA" id="ARBA00024446"/>
    </source>
</evidence>
<comment type="similarity">
    <text evidence="5">Belongs to the EutC family.</text>
</comment>
<dbReference type="InterPro" id="IPR042255">
    <property type="entry name" value="EutC_N"/>
</dbReference>
<protein>
    <recommendedName>
        <fullName evidence="5">Ethanolamine ammonia-lyase small subunit</fullName>
        <shortName evidence="5">EAL small subunit</shortName>
        <ecNumber evidence="5">4.3.1.7</ecNumber>
    </recommendedName>
</protein>
<dbReference type="GO" id="GO:0046336">
    <property type="term" value="P:ethanolamine catabolic process"/>
    <property type="evidence" value="ECO:0007669"/>
    <property type="project" value="UniProtKB-UniRule"/>
</dbReference>
<dbReference type="GO" id="GO:0006520">
    <property type="term" value="P:amino acid metabolic process"/>
    <property type="evidence" value="ECO:0007669"/>
    <property type="project" value="InterPro"/>
</dbReference>
<evidence type="ECO:0000313" key="6">
    <source>
        <dbReference type="EMBL" id="SET24373.1"/>
    </source>
</evidence>
<dbReference type="Gene3D" id="1.10.30.40">
    <property type="entry name" value="Ethanolamine ammonia-lyase light chain (EutC), N-terminal domain"/>
    <property type="match status" value="1"/>
</dbReference>
<keyword evidence="2 5" id="KW-0456">Lyase</keyword>
<dbReference type="PANTHER" id="PTHR39330">
    <property type="entry name" value="ETHANOLAMINE AMMONIA-LYASE LIGHT CHAIN"/>
    <property type="match status" value="1"/>
</dbReference>
<dbReference type="OrthoDB" id="114248at2"/>
<evidence type="ECO:0000313" key="7">
    <source>
        <dbReference type="Proteomes" id="UP000198507"/>
    </source>
</evidence>
<dbReference type="GO" id="GO:0008851">
    <property type="term" value="F:ethanolamine ammonia-lyase activity"/>
    <property type="evidence" value="ECO:0007669"/>
    <property type="project" value="UniProtKB-UniRule"/>
</dbReference>
<dbReference type="AlphaFoldDB" id="A0A1I0CXQ2"/>